<gene>
    <name evidence="1" type="ORF">CKAH01_00166</name>
</gene>
<evidence type="ECO:0000313" key="2">
    <source>
        <dbReference type="Proteomes" id="UP001281614"/>
    </source>
</evidence>
<name>A0AAE0DE60_COLKA</name>
<organism evidence="1 2">
    <name type="scientific">Colletotrichum kahawae</name>
    <name type="common">Coffee berry disease fungus</name>
    <dbReference type="NCBI Taxonomy" id="34407"/>
    <lineage>
        <taxon>Eukaryota</taxon>
        <taxon>Fungi</taxon>
        <taxon>Dikarya</taxon>
        <taxon>Ascomycota</taxon>
        <taxon>Pezizomycotina</taxon>
        <taxon>Sordariomycetes</taxon>
        <taxon>Hypocreomycetidae</taxon>
        <taxon>Glomerellales</taxon>
        <taxon>Glomerellaceae</taxon>
        <taxon>Colletotrichum</taxon>
        <taxon>Colletotrichum gloeosporioides species complex</taxon>
    </lineage>
</organism>
<dbReference type="Proteomes" id="UP001281614">
    <property type="component" value="Unassembled WGS sequence"/>
</dbReference>
<dbReference type="AlphaFoldDB" id="A0AAE0DE60"/>
<evidence type="ECO:0000313" key="1">
    <source>
        <dbReference type="EMBL" id="KAK2780222.1"/>
    </source>
</evidence>
<keyword evidence="2" id="KW-1185">Reference proteome</keyword>
<comment type="caution">
    <text evidence="1">The sequence shown here is derived from an EMBL/GenBank/DDBJ whole genome shotgun (WGS) entry which is preliminary data.</text>
</comment>
<sequence>MVEEMEVGSPVIEMEPFQDVVCDVPHPILEVHARIRGLFGAVVDIVAEPANTTTRVISPKMVILDMAYPLANLVLFKSKRPLTARPGYEFTTKPAWA</sequence>
<protein>
    <submittedName>
        <fullName evidence="1">Uncharacterized protein</fullName>
    </submittedName>
</protein>
<proteinExistence type="predicted"/>
<reference evidence="1" key="1">
    <citation type="submission" date="2023-02" db="EMBL/GenBank/DDBJ databases">
        <title>Colletotrichum kahawae CIFC_Que2 genome sequencing and assembly.</title>
        <authorList>
            <person name="Baroncelli R."/>
        </authorList>
    </citation>
    <scope>NUCLEOTIDE SEQUENCE</scope>
    <source>
        <strain evidence="1">CIFC_Que2</strain>
    </source>
</reference>
<accession>A0AAE0DE60</accession>
<dbReference type="EMBL" id="VYYT01000001">
    <property type="protein sequence ID" value="KAK2780222.1"/>
    <property type="molecule type" value="Genomic_DNA"/>
</dbReference>